<evidence type="ECO:0000313" key="2">
    <source>
        <dbReference type="Proteomes" id="UP001497680"/>
    </source>
</evidence>
<reference evidence="1 2" key="1">
    <citation type="journal article" date="2022" name="New Phytol.">
        <title>Ecological generalism drives hyperdiversity of secondary metabolite gene clusters in xylarialean endophytes.</title>
        <authorList>
            <person name="Franco M.E.E."/>
            <person name="Wisecaver J.H."/>
            <person name="Arnold A.E."/>
            <person name="Ju Y.M."/>
            <person name="Slot J.C."/>
            <person name="Ahrendt S."/>
            <person name="Moore L.P."/>
            <person name="Eastman K.E."/>
            <person name="Scott K."/>
            <person name="Konkel Z."/>
            <person name="Mondo S.J."/>
            <person name="Kuo A."/>
            <person name="Hayes R.D."/>
            <person name="Haridas S."/>
            <person name="Andreopoulos B."/>
            <person name="Riley R."/>
            <person name="LaButti K."/>
            <person name="Pangilinan J."/>
            <person name="Lipzen A."/>
            <person name="Amirebrahimi M."/>
            <person name="Yan J."/>
            <person name="Adam C."/>
            <person name="Keymanesh K."/>
            <person name="Ng V."/>
            <person name="Louie K."/>
            <person name="Northen T."/>
            <person name="Drula E."/>
            <person name="Henrissat B."/>
            <person name="Hsieh H.M."/>
            <person name="Youens-Clark K."/>
            <person name="Lutzoni F."/>
            <person name="Miadlikowska J."/>
            <person name="Eastwood D.C."/>
            <person name="Hamelin R.C."/>
            <person name="Grigoriev I.V."/>
            <person name="U'Ren J.M."/>
        </authorList>
    </citation>
    <scope>NUCLEOTIDE SEQUENCE [LARGE SCALE GENOMIC DNA]</scope>
    <source>
        <strain evidence="1 2">ER1909</strain>
    </source>
</reference>
<comment type="caution">
    <text evidence="1">The sequence shown here is derived from an EMBL/GenBank/DDBJ whole genome shotgun (WGS) entry which is preliminary data.</text>
</comment>
<accession>A0ACC0CWE5</accession>
<dbReference type="EMBL" id="MU394334">
    <property type="protein sequence ID" value="KAI6084623.1"/>
    <property type="molecule type" value="Genomic_DNA"/>
</dbReference>
<proteinExistence type="predicted"/>
<name>A0ACC0CWE5_9PEZI</name>
<organism evidence="1 2">
    <name type="scientific">Hypoxylon rubiginosum</name>
    <dbReference type="NCBI Taxonomy" id="110542"/>
    <lineage>
        <taxon>Eukaryota</taxon>
        <taxon>Fungi</taxon>
        <taxon>Dikarya</taxon>
        <taxon>Ascomycota</taxon>
        <taxon>Pezizomycotina</taxon>
        <taxon>Sordariomycetes</taxon>
        <taxon>Xylariomycetidae</taxon>
        <taxon>Xylariales</taxon>
        <taxon>Hypoxylaceae</taxon>
        <taxon>Hypoxylon</taxon>
    </lineage>
</organism>
<evidence type="ECO:0000313" key="1">
    <source>
        <dbReference type="EMBL" id="KAI6084623.1"/>
    </source>
</evidence>
<protein>
    <submittedName>
        <fullName evidence="1">Uncharacterized protein</fullName>
    </submittedName>
</protein>
<sequence>MTNQTKWELPPSTRDDFNIAIICALPREAEAILAVWDGPYQEYGKANGDPNKYTTGRIGEHAVVILWLDSMGKVSSAVAAANLPKSYRNIQLVVLVGVCGGCPRNNKGEEILLGDVIISTDICQYDFKKQYPDEDVVMDTCKHRKHDPAISAMIDRLAARDGVKFTEDVARHVRELGIKSQFFYQHPGPEKDVLFQPEYLHKHRGQNCATCDECETMACKGAREKSCAELGCDPNVQVHRARLKSIRMVAKAEEEDKLPGPQVHFGVIGCGDTIIKSGQHRDEISRKRPDVIAFEMESAGIFKSLTGVVIKSVCDYADSHKNKTWQDYAAGTAACAVKALLGSYTPTDRTATERVSQVKLPRGLPASCYERSPPPLKHRICVNFIERIEIGHKIANAIFDEMPKHQQKRFLICGMAGSGKTQLCRWFASSYEDRFWGIFMIDASSTAAANRDFGTIAQWAGLRATGENGKRFLATSPDGWLLIVDNADRKIIDDELFPRTDRGCVLITSRNTGLRYSQIDLNLNPMRTEDGITLFLKESKQDPYRDENRSLAEPLVEKLGCLPLAIKHSAVPVSNKRKTLGEVLEYYNENMERLLKDSDDKGDDTYQYRTLHASIEMSLHTMKLHKDESILSRATKILQLCAFLHFRDVPETLFRAAPTWKRSGLLNTFRTSVSHLLRPDLLSSQVTTVPHNDQDFATDGVNITRGPGYIDALPEWSEELQNQCHGDVDRAALSLLDSNGLGSFDVENHLFSMHPIVHEWNRSRLFSQGCQQARWSAGVALSNVIPQRGRGDSSSRQGELRRSLLSHVDFYLKSGNSLKSSSTNLPSRQALTIGQAEVAEKFALVYEDNGNYRAARVLLEESVDAKSTLLGRKSFGTLSSLHRLSIVLERQGDFKNAVECSKEAWEGFEALLGERSEKALESVGSHASSLNGLGRFLEAEKISRSCLETRQQLAMDTADTAEIKSNLAMAVLSQGKFEEAIDLLTQANEWYKMNFSDHSTETMRSLHNLSLAYRKSGEIKLAAEKGYEVLELRKHILGNNHPDTLSSKTELALAELKLGNREKAANLSLDASTGLERSMGASSLKTLDSLSSLATVKRHLGDYESAESLYRRVLDGYQQHFSKSHVDVLTIMTNLASVLNYCQRYDEAVQIYRQALDGFMAQHEPTHPNVIQCQISLALVLAQVNGQEGPNEANDIYREVELRIESSYPGHHYLKSQWLFNYGVFLRNRGDLPKAREKILEAMNGYEAKLGAQSGEVMNSLACYAYILDLEEKYEDAWKGYVKALDGFKELGGPMTVHHEACAKRFADLRVKMAALDITEPSQASF</sequence>
<gene>
    <name evidence="1" type="ORF">F4821DRAFT_167078</name>
</gene>
<dbReference type="Proteomes" id="UP001497680">
    <property type="component" value="Unassembled WGS sequence"/>
</dbReference>
<keyword evidence="2" id="KW-1185">Reference proteome</keyword>